<dbReference type="AlphaFoldDB" id="A0A822MSG0"/>
<name>A0A822MSG0_9VIBR</name>
<reference evidence="2" key="1">
    <citation type="submission" date="2014-06" db="EMBL/GenBank/DDBJ databases">
        <authorList>
            <person name="Le Roux Frederique"/>
        </authorList>
    </citation>
    <scope>NUCLEOTIDE SEQUENCE [LARGE SCALE GENOMIC DNA]</scope>
    <source>
        <strain evidence="2">J5-5</strain>
    </source>
</reference>
<dbReference type="Proteomes" id="UP000049495">
    <property type="component" value="Unassembled WGS sequence"/>
</dbReference>
<evidence type="ECO:0000313" key="2">
    <source>
        <dbReference type="Proteomes" id="UP000049495"/>
    </source>
</evidence>
<sequence length="83" mass="9344">MSAFSYTPLNITSCGTSKGRLVSVKQPVSNNAQLQPDINKGNLFIWASLPREHIQRICNQIDIFQKALILMQSHILRTISFCP</sequence>
<accession>A0A822MSG0</accession>
<dbReference type="EMBL" id="CCJV01000076">
    <property type="protein sequence ID" value="CDT23594.1"/>
    <property type="molecule type" value="Genomic_DNA"/>
</dbReference>
<proteinExistence type="predicted"/>
<protein>
    <submittedName>
        <fullName evidence="1">Uncharacterized protein</fullName>
    </submittedName>
</protein>
<comment type="caution">
    <text evidence="1">The sequence shown here is derived from an EMBL/GenBank/DDBJ whole genome shotgun (WGS) entry which is preliminary data.</text>
</comment>
<gene>
    <name evidence="1" type="ORF">VCR5J5_180243</name>
</gene>
<organism evidence="1 2">
    <name type="scientific">Vibrio crassostreae</name>
    <dbReference type="NCBI Taxonomy" id="246167"/>
    <lineage>
        <taxon>Bacteria</taxon>
        <taxon>Pseudomonadati</taxon>
        <taxon>Pseudomonadota</taxon>
        <taxon>Gammaproteobacteria</taxon>
        <taxon>Vibrionales</taxon>
        <taxon>Vibrionaceae</taxon>
        <taxon>Vibrio</taxon>
    </lineage>
</organism>
<evidence type="ECO:0000313" key="1">
    <source>
        <dbReference type="EMBL" id="CDT23594.1"/>
    </source>
</evidence>